<dbReference type="AlphaFoldDB" id="K4BZV5"/>
<reference evidence="1" key="1">
    <citation type="journal article" date="2012" name="Nature">
        <title>The tomato genome sequence provides insights into fleshy fruit evolution.</title>
        <authorList>
            <consortium name="Tomato Genome Consortium"/>
        </authorList>
    </citation>
    <scope>NUCLEOTIDE SEQUENCE [LARGE SCALE GENOMIC DNA]</scope>
    <source>
        <strain evidence="1">cv. Heinz 1706</strain>
    </source>
</reference>
<dbReference type="EnsemblPlants" id="Solyc05g025670.1.1">
    <property type="protein sequence ID" value="Solyc05g025670.1.1"/>
    <property type="gene ID" value="Solyc05g025670.1"/>
</dbReference>
<dbReference type="Proteomes" id="UP000004994">
    <property type="component" value="Chromosome 5"/>
</dbReference>
<dbReference type="HOGENOM" id="CLU_3377995_0_0_1"/>
<sequence length="34" mass="4001">MPVLAKELKKLSQEVTYKTSTRFEFHKELSTSRS</sequence>
<accession>K4BZV5</accession>
<evidence type="ECO:0000313" key="2">
    <source>
        <dbReference type="Proteomes" id="UP000004994"/>
    </source>
</evidence>
<proteinExistence type="predicted"/>
<dbReference type="PhylomeDB" id="K4BZV5"/>
<reference evidence="1" key="2">
    <citation type="submission" date="2015-06" db="UniProtKB">
        <authorList>
            <consortium name="EnsemblPlants"/>
        </authorList>
    </citation>
    <scope>IDENTIFICATION</scope>
    <source>
        <strain evidence="1">cv. Heinz 1706</strain>
    </source>
</reference>
<organism evidence="1">
    <name type="scientific">Solanum lycopersicum</name>
    <name type="common">Tomato</name>
    <name type="synonym">Lycopersicon esculentum</name>
    <dbReference type="NCBI Taxonomy" id="4081"/>
    <lineage>
        <taxon>Eukaryota</taxon>
        <taxon>Viridiplantae</taxon>
        <taxon>Streptophyta</taxon>
        <taxon>Embryophyta</taxon>
        <taxon>Tracheophyta</taxon>
        <taxon>Spermatophyta</taxon>
        <taxon>Magnoliopsida</taxon>
        <taxon>eudicotyledons</taxon>
        <taxon>Gunneridae</taxon>
        <taxon>Pentapetalae</taxon>
        <taxon>asterids</taxon>
        <taxon>lamiids</taxon>
        <taxon>Solanales</taxon>
        <taxon>Solanaceae</taxon>
        <taxon>Solanoideae</taxon>
        <taxon>Solaneae</taxon>
        <taxon>Solanum</taxon>
        <taxon>Solanum subgen. Lycopersicon</taxon>
    </lineage>
</organism>
<dbReference type="Gramene" id="Solyc05g025670.1.1">
    <property type="protein sequence ID" value="Solyc05g025670.1.1"/>
    <property type="gene ID" value="Solyc05g025670.1"/>
</dbReference>
<protein>
    <submittedName>
        <fullName evidence="1">Uncharacterized protein</fullName>
    </submittedName>
</protein>
<keyword evidence="2" id="KW-1185">Reference proteome</keyword>
<dbReference type="InParanoid" id="K4BZV5"/>
<evidence type="ECO:0000313" key="1">
    <source>
        <dbReference type="EnsemblPlants" id="Solyc05g025670.1.1"/>
    </source>
</evidence>
<name>K4BZV5_SOLLC</name>
<dbReference type="PaxDb" id="4081-Solyc05g025670.1.1"/>